<dbReference type="GO" id="GO:0050661">
    <property type="term" value="F:NADP binding"/>
    <property type="evidence" value="ECO:0007669"/>
    <property type="project" value="InterPro"/>
</dbReference>
<dbReference type="AlphaFoldDB" id="A0A1G8DQS6"/>
<sequence>MSKLSTDVLFRPFQLKSLTLKNRIVMAPMTRTFATDGIPGQNVADYYRRRAEGDVGLILSEGTVVDRPAAANHPSIPHFYGDKALSGWQNVINSVHQAGGAMGPQLWHVGATQYPNLDWKPEGGEESPSGLNAANNPLGHAMSEEDIADTIAAFAKSAAAAKQLGFDTFEIHGAHGYLIDQFFWPETNQRKDAYNGLSIKQRSRFAAEVIAAMRAAVGEDFPIILRVSQWKQQDYQAKLANTPDEMSDWLLPLVEAGVDILHCSQRRFWEPEFADIDGEQGLNFAGWAKKLTGAATISVGSVGLNRDFLSLFTSGEGADNSNNFANLIQRMENEEFDLIAVGRALISDPNWATKVKQQRIDELTQFEVSALGSLV</sequence>
<dbReference type="SUPFAM" id="SSF51395">
    <property type="entry name" value="FMN-linked oxidoreductases"/>
    <property type="match status" value="1"/>
</dbReference>
<evidence type="ECO:0000313" key="7">
    <source>
        <dbReference type="EMBL" id="SDH60023.1"/>
    </source>
</evidence>
<keyword evidence="8" id="KW-1185">Reference proteome</keyword>
<name>A0A1G8DQS6_9VIBR</name>
<dbReference type="Proteomes" id="UP000198854">
    <property type="component" value="Unassembled WGS sequence"/>
</dbReference>
<reference evidence="7 8" key="1">
    <citation type="submission" date="2016-10" db="EMBL/GenBank/DDBJ databases">
        <authorList>
            <person name="de Groot N.N."/>
        </authorList>
    </citation>
    <scope>NUCLEOTIDE SEQUENCE [LARGE SCALE GENOMIC DNA]</scope>
    <source>
        <strain evidence="7 8">CGMCC 1.10228</strain>
    </source>
</reference>
<keyword evidence="5" id="KW-0560">Oxidoreductase</keyword>
<dbReference type="GO" id="GO:0010181">
    <property type="term" value="F:FMN binding"/>
    <property type="evidence" value="ECO:0007669"/>
    <property type="project" value="InterPro"/>
</dbReference>
<dbReference type="OrthoDB" id="8523426at2"/>
<dbReference type="Gene3D" id="3.20.20.70">
    <property type="entry name" value="Aldolase class I"/>
    <property type="match status" value="1"/>
</dbReference>
<dbReference type="EMBL" id="FNDD01000021">
    <property type="protein sequence ID" value="SDH60023.1"/>
    <property type="molecule type" value="Genomic_DNA"/>
</dbReference>
<dbReference type="InterPro" id="IPR013785">
    <property type="entry name" value="Aldolase_TIM"/>
</dbReference>
<keyword evidence="4" id="KW-0521">NADP</keyword>
<dbReference type="CDD" id="cd04747">
    <property type="entry name" value="OYE_like_5_FMN"/>
    <property type="match status" value="1"/>
</dbReference>
<evidence type="ECO:0000256" key="3">
    <source>
        <dbReference type="ARBA" id="ARBA00022643"/>
    </source>
</evidence>
<evidence type="ECO:0000256" key="4">
    <source>
        <dbReference type="ARBA" id="ARBA00022857"/>
    </source>
</evidence>
<comment type="cofactor">
    <cofactor evidence="1">
        <name>FMN</name>
        <dbReference type="ChEBI" id="CHEBI:58210"/>
    </cofactor>
</comment>
<dbReference type="PANTHER" id="PTHR43303:SF4">
    <property type="entry name" value="NADPH DEHYDROGENASE C23G7.10C-RELATED"/>
    <property type="match status" value="1"/>
</dbReference>
<dbReference type="RefSeq" id="WP_093276235.1">
    <property type="nucleotide sequence ID" value="NZ_FNDD01000021.1"/>
</dbReference>
<feature type="domain" description="NADH:flavin oxidoreductase/NADH oxidase N-terminal" evidence="6">
    <location>
        <begin position="9"/>
        <end position="242"/>
    </location>
</feature>
<evidence type="ECO:0000259" key="6">
    <source>
        <dbReference type="Pfam" id="PF00724"/>
    </source>
</evidence>
<evidence type="ECO:0000256" key="5">
    <source>
        <dbReference type="ARBA" id="ARBA00023002"/>
    </source>
</evidence>
<evidence type="ECO:0000256" key="1">
    <source>
        <dbReference type="ARBA" id="ARBA00001917"/>
    </source>
</evidence>
<dbReference type="Pfam" id="PF00724">
    <property type="entry name" value="Oxidored_FMN"/>
    <property type="match status" value="1"/>
</dbReference>
<dbReference type="GO" id="GO:0003959">
    <property type="term" value="F:NADPH dehydrogenase activity"/>
    <property type="evidence" value="ECO:0007669"/>
    <property type="project" value="InterPro"/>
</dbReference>
<keyword evidence="2" id="KW-0285">Flavoprotein</keyword>
<evidence type="ECO:0000313" key="8">
    <source>
        <dbReference type="Proteomes" id="UP000198854"/>
    </source>
</evidence>
<protein>
    <submittedName>
        <fullName evidence="7">2,4-dienoyl-CoA reductase</fullName>
    </submittedName>
</protein>
<dbReference type="FunFam" id="3.20.20.70:FF:000262">
    <property type="entry name" value="NADH:flavin oxidoreductase"/>
    <property type="match status" value="1"/>
</dbReference>
<dbReference type="InterPro" id="IPR044152">
    <property type="entry name" value="YqjM-like"/>
</dbReference>
<dbReference type="STRING" id="861298.SAMN04488136_12117"/>
<evidence type="ECO:0000256" key="2">
    <source>
        <dbReference type="ARBA" id="ARBA00022630"/>
    </source>
</evidence>
<organism evidence="7 8">
    <name type="scientific">Vibrio xiamenensis</name>
    <dbReference type="NCBI Taxonomy" id="861298"/>
    <lineage>
        <taxon>Bacteria</taxon>
        <taxon>Pseudomonadati</taxon>
        <taxon>Pseudomonadota</taxon>
        <taxon>Gammaproteobacteria</taxon>
        <taxon>Vibrionales</taxon>
        <taxon>Vibrionaceae</taxon>
        <taxon>Vibrio</taxon>
    </lineage>
</organism>
<gene>
    <name evidence="7" type="ORF">SAMN04488136_12117</name>
</gene>
<accession>A0A1G8DQS6</accession>
<proteinExistence type="predicted"/>
<keyword evidence="3" id="KW-0288">FMN</keyword>
<dbReference type="PANTHER" id="PTHR43303">
    <property type="entry name" value="NADPH DEHYDROGENASE C23G7.10C-RELATED"/>
    <property type="match status" value="1"/>
</dbReference>
<dbReference type="InterPro" id="IPR001155">
    <property type="entry name" value="OxRdtase_FMN_N"/>
</dbReference>